<dbReference type="Gene3D" id="2.170.130.10">
    <property type="entry name" value="TonB-dependent receptor, plug domain"/>
    <property type="match status" value="1"/>
</dbReference>
<dbReference type="PANTHER" id="PTHR40980">
    <property type="entry name" value="PLUG DOMAIN-CONTAINING PROTEIN"/>
    <property type="match status" value="1"/>
</dbReference>
<comment type="subcellular location">
    <subcellularLocation>
        <location evidence="1 5">Cell outer membrane</location>
    </subcellularLocation>
</comment>
<evidence type="ECO:0000313" key="9">
    <source>
        <dbReference type="EMBL" id="TDP62817.1"/>
    </source>
</evidence>
<dbReference type="Pfam" id="PF07715">
    <property type="entry name" value="Plug"/>
    <property type="match status" value="1"/>
</dbReference>
<feature type="signal peptide" evidence="6">
    <location>
        <begin position="1"/>
        <end position="38"/>
    </location>
</feature>
<evidence type="ECO:0000256" key="1">
    <source>
        <dbReference type="ARBA" id="ARBA00004442"/>
    </source>
</evidence>
<evidence type="ECO:0000256" key="2">
    <source>
        <dbReference type="ARBA" id="ARBA00009810"/>
    </source>
</evidence>
<dbReference type="GO" id="GO:0009279">
    <property type="term" value="C:cell outer membrane"/>
    <property type="evidence" value="ECO:0007669"/>
    <property type="project" value="UniProtKB-SubCell"/>
</dbReference>
<keyword evidence="9" id="KW-0675">Receptor</keyword>
<accession>A0A4R6QHM0</accession>
<dbReference type="EMBL" id="SNXS01000006">
    <property type="protein sequence ID" value="TDP62817.1"/>
    <property type="molecule type" value="Genomic_DNA"/>
</dbReference>
<dbReference type="SUPFAM" id="SSF56935">
    <property type="entry name" value="Porins"/>
    <property type="match status" value="1"/>
</dbReference>
<dbReference type="InterPro" id="IPR037066">
    <property type="entry name" value="Plug_dom_sf"/>
</dbReference>
<keyword evidence="6" id="KW-0732">Signal</keyword>
<proteinExistence type="inferred from homology"/>
<dbReference type="NCBIfam" id="TIGR01782">
    <property type="entry name" value="TonB-Xanth-Caul"/>
    <property type="match status" value="1"/>
</dbReference>
<evidence type="ECO:0000256" key="3">
    <source>
        <dbReference type="ARBA" id="ARBA00023136"/>
    </source>
</evidence>
<keyword evidence="4" id="KW-0998">Cell outer membrane</keyword>
<feature type="domain" description="TonB-dependent receptor plug" evidence="8">
    <location>
        <begin position="67"/>
        <end position="171"/>
    </location>
</feature>
<evidence type="ECO:0000256" key="6">
    <source>
        <dbReference type="SAM" id="SignalP"/>
    </source>
</evidence>
<dbReference type="InParanoid" id="A0A4R6QHM0"/>
<dbReference type="InterPro" id="IPR036942">
    <property type="entry name" value="Beta-barrel_TonB_sf"/>
</dbReference>
<keyword evidence="10" id="KW-1185">Reference proteome</keyword>
<dbReference type="InterPro" id="IPR012910">
    <property type="entry name" value="Plug_dom"/>
</dbReference>
<evidence type="ECO:0000256" key="5">
    <source>
        <dbReference type="RuleBase" id="RU003357"/>
    </source>
</evidence>
<dbReference type="OrthoDB" id="8727862at2"/>
<evidence type="ECO:0000256" key="4">
    <source>
        <dbReference type="ARBA" id="ARBA00023237"/>
    </source>
</evidence>
<reference evidence="9 10" key="1">
    <citation type="submission" date="2019-03" db="EMBL/GenBank/DDBJ databases">
        <title>Genomic Encyclopedia of Type Strains, Phase IV (KMG-IV): sequencing the most valuable type-strain genomes for metagenomic binning, comparative biology and taxonomic classification.</title>
        <authorList>
            <person name="Goeker M."/>
        </authorList>
    </citation>
    <scope>NUCLEOTIDE SEQUENCE [LARGE SCALE GENOMIC DNA]</scope>
    <source>
        <strain evidence="9 10">DSM 16998</strain>
    </source>
</reference>
<evidence type="ECO:0000259" key="8">
    <source>
        <dbReference type="Pfam" id="PF07715"/>
    </source>
</evidence>
<evidence type="ECO:0000313" key="10">
    <source>
        <dbReference type="Proteomes" id="UP000295361"/>
    </source>
</evidence>
<feature type="chain" id="PRO_5020665173" evidence="6">
    <location>
        <begin position="39"/>
        <end position="967"/>
    </location>
</feature>
<dbReference type="CDD" id="cd01347">
    <property type="entry name" value="ligand_gated_channel"/>
    <property type="match status" value="1"/>
</dbReference>
<keyword evidence="5" id="KW-0798">TonB box</keyword>
<gene>
    <name evidence="9" type="ORF">DES47_106112</name>
</gene>
<feature type="domain" description="TonB-dependent receptor-like beta-barrel" evidence="7">
    <location>
        <begin position="447"/>
        <end position="926"/>
    </location>
</feature>
<evidence type="ECO:0000259" key="7">
    <source>
        <dbReference type="Pfam" id="PF00593"/>
    </source>
</evidence>
<dbReference type="Proteomes" id="UP000295361">
    <property type="component" value="Unassembled WGS sequence"/>
</dbReference>
<dbReference type="Pfam" id="PF00593">
    <property type="entry name" value="TonB_dep_Rec_b-barrel"/>
    <property type="match status" value="1"/>
</dbReference>
<dbReference type="RefSeq" id="WP_133702838.1">
    <property type="nucleotide sequence ID" value="NZ_SNXS01000006.1"/>
</dbReference>
<dbReference type="AlphaFoldDB" id="A0A4R6QHM0"/>
<keyword evidence="3 5" id="KW-0472">Membrane</keyword>
<dbReference type="PANTHER" id="PTHR40980:SF3">
    <property type="entry name" value="TONB-DEPENDENT RECEPTOR-LIKE BETA-BARREL DOMAIN-CONTAINING PROTEIN"/>
    <property type="match status" value="1"/>
</dbReference>
<comment type="similarity">
    <text evidence="2 5">Belongs to the TonB-dependent receptor family.</text>
</comment>
<name>A0A4R6QHM0_9BURK</name>
<dbReference type="Gene3D" id="2.40.170.20">
    <property type="entry name" value="TonB-dependent receptor, beta-barrel domain"/>
    <property type="match status" value="1"/>
</dbReference>
<comment type="caution">
    <text evidence="9">The sequence shown here is derived from an EMBL/GenBank/DDBJ whole genome shotgun (WGS) entry which is preliminary data.</text>
</comment>
<protein>
    <submittedName>
        <fullName evidence="9">TonB-dependent receptor</fullName>
    </submittedName>
</protein>
<dbReference type="InterPro" id="IPR010104">
    <property type="entry name" value="TonB_rcpt_bac"/>
</dbReference>
<organism evidence="9 10">
    <name type="scientific">Roseateles toxinivorans</name>
    <dbReference type="NCBI Taxonomy" id="270368"/>
    <lineage>
        <taxon>Bacteria</taxon>
        <taxon>Pseudomonadati</taxon>
        <taxon>Pseudomonadota</taxon>
        <taxon>Betaproteobacteria</taxon>
        <taxon>Burkholderiales</taxon>
        <taxon>Sphaerotilaceae</taxon>
        <taxon>Roseateles</taxon>
    </lineage>
</organism>
<sequence>MQCSTSPRLQRSYPPVFRVKPVAAACGLLMLASVAVEAQQTAQQASQLDTVVVTGIRRSIESSVTAKRNSDSIIEVISSEDIGKLPDASIAESLARLPGLTGQRGPDGRVDRISIRGLSPEFSGVLLNGREMVSSGDSRAVEYDQFPSELVGSAIVYKTPDAALVGQGLSGTVDIRTLRPLSVTGRQVVLNARGERNSNGNLVSGVTSPTGMRVSASYVDQFANKTIGVALGFARLDAPSQVKLTELVEYSDFTPFGLPLSGNKPSLKPMADGNTGQAMLPMFWTATTSTKKNLRDGLMAVLEYKPNDDLHSMVDLYYSKFNTHEVGGKFAQSLFGNWSAGIAPALSNVGTTQIGNNTYATSATTSQLVANVGNMDTRRTDDIVAVGWNTEMKLADKWRGVADLSYSRDKRNERYAEAYGGPYDNANKQWTYGAYNWNVPATGGAQTFTPVQPGYLSNPANMAFGDVQGMDWVGNDAWIGAIRSPAVKDEIKSLRLSVKRELDGFFSSFSTGLNVTHRSKDVERNEDRILMKKDAQGNFIRTIPTSVVGTPFDMSWAGIPQLLRVDVPALVASGAVTLEQGQFHKWAGNVSSVDETVTTGFGKLDIDTDIAGVGLRGNLGLQIVHAKQSSEGWAYLGRNEDFPDPSLLRKLQGGTSYTDVLPSLNLVADFKNNWLARFGLATAIVRPGINEMRAGISTPEVVQDQAGTPNAGNWTVAYAGNPALKPWRAVGIDLSVEKYFGKRSYVSAAAFRKNLLSYIQNAQTEVDNSGVPPQSNIPPGVTPKKFGPLVTPTNGSGGKVEGLEFAAALEGGLLHPSLDGFGAVVSASKLSSSILEQLPDQLAKSIPLNGLSGRSNSLTFYYENHGLSARVSQRYRAPFTATTRDIYFNSTTLQYAADKVMDLQLGYAFESGTFKGLSLLLQVGNVLDKPTLNYKNVGANAPDGTQLTPNLIRYFGRTTLVGMNYKF</sequence>
<dbReference type="InterPro" id="IPR000531">
    <property type="entry name" value="Beta-barrel_TonB"/>
</dbReference>